<feature type="binding site" evidence="15">
    <location>
        <position position="251"/>
    </location>
    <ligand>
        <name>Mg(2+)</name>
        <dbReference type="ChEBI" id="CHEBI:18420"/>
        <label>1</label>
    </ligand>
</feature>
<dbReference type="InterPro" id="IPR013815">
    <property type="entry name" value="ATP_grasp_subdomain_1"/>
</dbReference>
<evidence type="ECO:0000256" key="13">
    <source>
        <dbReference type="HAMAP-Rule" id="MF_00047"/>
    </source>
</evidence>
<evidence type="ECO:0000256" key="12">
    <source>
        <dbReference type="ARBA" id="ARBA00047614"/>
    </source>
</evidence>
<reference evidence="18" key="1">
    <citation type="journal article" date="2011" name="Environ. Microbiol.">
        <title>Genomic insights into the metabolic potential of the polycyclic aromatic hydrocarbon degrading sulfate-reducing Deltaproteobacterium N47.</title>
        <authorList>
            <person name="Bergmann F."/>
            <person name="Selesi D."/>
            <person name="Weinmaier T."/>
            <person name="Tischler P."/>
            <person name="Rattei T."/>
            <person name="Meckenstock R.U."/>
        </authorList>
    </citation>
    <scope>NUCLEOTIDE SEQUENCE</scope>
</reference>
<evidence type="ECO:0000256" key="6">
    <source>
        <dbReference type="ARBA" id="ARBA00022598"/>
    </source>
</evidence>
<evidence type="ECO:0000256" key="5">
    <source>
        <dbReference type="ARBA" id="ARBA00022490"/>
    </source>
</evidence>
<dbReference type="HAMAP" id="MF_00047">
    <property type="entry name" value="Dala_Dala_lig"/>
    <property type="match status" value="1"/>
</dbReference>
<dbReference type="GO" id="GO:0046872">
    <property type="term" value="F:metal ion binding"/>
    <property type="evidence" value="ECO:0007669"/>
    <property type="project" value="UniProtKB-KW"/>
</dbReference>
<keyword evidence="9 13" id="KW-0133">Cell shape</keyword>
<dbReference type="InterPro" id="IPR000291">
    <property type="entry name" value="D-Ala_lig_Van_CS"/>
</dbReference>
<dbReference type="InterPro" id="IPR011761">
    <property type="entry name" value="ATP-grasp"/>
</dbReference>
<feature type="domain" description="ATP-grasp" evidence="17">
    <location>
        <begin position="95"/>
        <end position="296"/>
    </location>
</feature>
<dbReference type="InterPro" id="IPR005905">
    <property type="entry name" value="D_ala_D_ala"/>
</dbReference>
<dbReference type="UniPathway" id="UPA00219"/>
<comment type="catalytic activity">
    <reaction evidence="12 13">
        <text>2 D-alanine + ATP = D-alanyl-D-alanine + ADP + phosphate + H(+)</text>
        <dbReference type="Rhea" id="RHEA:11224"/>
        <dbReference type="ChEBI" id="CHEBI:15378"/>
        <dbReference type="ChEBI" id="CHEBI:30616"/>
        <dbReference type="ChEBI" id="CHEBI:43474"/>
        <dbReference type="ChEBI" id="CHEBI:57416"/>
        <dbReference type="ChEBI" id="CHEBI:57822"/>
        <dbReference type="ChEBI" id="CHEBI:456216"/>
        <dbReference type="EC" id="6.3.2.4"/>
    </reaction>
</comment>
<dbReference type="NCBIfam" id="NF002378">
    <property type="entry name" value="PRK01372.1"/>
    <property type="match status" value="1"/>
</dbReference>
<dbReference type="AlphaFoldDB" id="E1YFH6"/>
<evidence type="ECO:0000256" key="7">
    <source>
        <dbReference type="ARBA" id="ARBA00022741"/>
    </source>
</evidence>
<dbReference type="NCBIfam" id="TIGR01205">
    <property type="entry name" value="D_ala_D_alaTIGR"/>
    <property type="match status" value="1"/>
</dbReference>
<feature type="active site" evidence="14">
    <location>
        <position position="274"/>
    </location>
</feature>
<keyword evidence="15" id="KW-0460">Magnesium</keyword>
<evidence type="ECO:0000256" key="3">
    <source>
        <dbReference type="ARBA" id="ARBA00010871"/>
    </source>
</evidence>
<comment type="similarity">
    <text evidence="3 13">Belongs to the D-alanine--D-alanine ligase family.</text>
</comment>
<evidence type="ECO:0000256" key="2">
    <source>
        <dbReference type="ARBA" id="ARBA00004496"/>
    </source>
</evidence>
<evidence type="ECO:0000256" key="15">
    <source>
        <dbReference type="PIRSR" id="PIRSR039102-3"/>
    </source>
</evidence>
<dbReference type="PANTHER" id="PTHR23132">
    <property type="entry name" value="D-ALANINE--D-ALANINE LIGASE"/>
    <property type="match status" value="1"/>
</dbReference>
<dbReference type="EC" id="6.3.2.4" evidence="4 13"/>
<dbReference type="Gene3D" id="3.30.1490.20">
    <property type="entry name" value="ATP-grasp fold, A domain"/>
    <property type="match status" value="1"/>
</dbReference>
<feature type="binding site" evidence="15">
    <location>
        <position position="265"/>
    </location>
    <ligand>
        <name>Mg(2+)</name>
        <dbReference type="ChEBI" id="CHEBI:18420"/>
        <label>2</label>
    </ligand>
</feature>
<dbReference type="PROSITE" id="PS00843">
    <property type="entry name" value="DALA_DALA_LIGASE_1"/>
    <property type="match status" value="1"/>
</dbReference>
<evidence type="ECO:0000256" key="14">
    <source>
        <dbReference type="PIRSR" id="PIRSR039102-1"/>
    </source>
</evidence>
<comment type="subcellular location">
    <subcellularLocation>
        <location evidence="2 13">Cytoplasm</location>
    </subcellularLocation>
</comment>
<dbReference type="PANTHER" id="PTHR23132:SF23">
    <property type="entry name" value="D-ALANINE--D-ALANINE LIGASE B"/>
    <property type="match status" value="1"/>
</dbReference>
<keyword evidence="8 16" id="KW-0067">ATP-binding</keyword>
<dbReference type="GO" id="GO:0008716">
    <property type="term" value="F:D-alanine-D-alanine ligase activity"/>
    <property type="evidence" value="ECO:0007669"/>
    <property type="project" value="UniProtKB-UniRule"/>
</dbReference>
<comment type="pathway">
    <text evidence="13">Cell wall biogenesis; peptidoglycan biosynthesis.</text>
</comment>
<organism evidence="18">
    <name type="scientific">uncultured Desulfobacterium sp</name>
    <dbReference type="NCBI Taxonomy" id="201089"/>
    <lineage>
        <taxon>Bacteria</taxon>
        <taxon>Pseudomonadati</taxon>
        <taxon>Thermodesulfobacteriota</taxon>
        <taxon>Desulfobacteria</taxon>
        <taxon>Desulfobacterales</taxon>
        <taxon>Desulfobacteriaceae</taxon>
        <taxon>Desulfobacterium</taxon>
        <taxon>environmental samples</taxon>
    </lineage>
</organism>
<comment type="cofactor">
    <cofactor evidence="15">
        <name>Mg(2+)</name>
        <dbReference type="ChEBI" id="CHEBI:18420"/>
    </cofactor>
    <cofactor evidence="15">
        <name>Mn(2+)</name>
        <dbReference type="ChEBI" id="CHEBI:29035"/>
    </cofactor>
    <text evidence="15">Binds 2 magnesium or manganese ions per subunit.</text>
</comment>
<dbReference type="InterPro" id="IPR011095">
    <property type="entry name" value="Dala_Dala_lig_C"/>
</dbReference>
<sequence>MSGGISVEREVSRKSGDQVYDALDKTKYDVIRYDPASQLLHLVSDSSNIDFALIILHGPFGEDGTIQGLLDLLDIPYQGSGVLGSAVAMNKFAAKQLYEQSGIPVPPYIMIKKGDPVEYKTCEKRLGSPFIVKPVSGGSSIGVSIVKSDKSFNEAVESAFSCDDTVLIETFIEGIEITGGVIGNDELETLPIVEIIPDKAFKFFDYTAKYKTGATKEICPAQIDDTLTQQAQTYAKMAHKALFCKGYSRTDMILSGKEIYVLETNTIPGMTSTSLLPQAAQVAGISFSQLLDKLIELGIDEHAKTKERRAGK</sequence>
<accession>E1YFH6</accession>
<protein>
    <recommendedName>
        <fullName evidence="4 13">D-alanine--D-alanine ligase</fullName>
        <ecNumber evidence="4 13">6.3.2.4</ecNumber>
    </recommendedName>
    <alternativeName>
        <fullName evidence="13">D-Ala-D-Ala ligase</fullName>
    </alternativeName>
    <alternativeName>
        <fullName evidence="13">D-alanylalanine synthetase</fullName>
    </alternativeName>
</protein>
<feature type="active site" evidence="14">
    <location>
        <position position="139"/>
    </location>
</feature>
<dbReference type="InterPro" id="IPR016185">
    <property type="entry name" value="PreATP-grasp_dom_sf"/>
</dbReference>
<feature type="binding site" evidence="15">
    <location>
        <position position="263"/>
    </location>
    <ligand>
        <name>Mg(2+)</name>
        <dbReference type="ChEBI" id="CHEBI:18420"/>
        <label>2</label>
    </ligand>
</feature>
<evidence type="ECO:0000256" key="10">
    <source>
        <dbReference type="ARBA" id="ARBA00022984"/>
    </source>
</evidence>
<keyword evidence="15" id="KW-0479">Metal-binding</keyword>
<keyword evidence="5 13" id="KW-0963">Cytoplasm</keyword>
<dbReference type="SUPFAM" id="SSF52440">
    <property type="entry name" value="PreATP-grasp domain"/>
    <property type="match status" value="1"/>
</dbReference>
<dbReference type="GO" id="GO:0071555">
    <property type="term" value="P:cell wall organization"/>
    <property type="evidence" value="ECO:0007669"/>
    <property type="project" value="UniProtKB-KW"/>
</dbReference>
<gene>
    <name evidence="13" type="primary">ddl</name>
    <name evidence="18" type="ORF">N47_J03010</name>
</gene>
<comment type="cofactor">
    <cofactor evidence="1">
        <name>Mn(2+)</name>
        <dbReference type="ChEBI" id="CHEBI:29035"/>
    </cofactor>
</comment>
<dbReference type="Pfam" id="PF07478">
    <property type="entry name" value="Dala_Dala_lig_C"/>
    <property type="match status" value="1"/>
</dbReference>
<keyword evidence="11 13" id="KW-0961">Cell wall biogenesis/degradation</keyword>
<dbReference type="Pfam" id="PF01820">
    <property type="entry name" value="Dala_Dala_lig_N"/>
    <property type="match status" value="1"/>
</dbReference>
<evidence type="ECO:0000256" key="11">
    <source>
        <dbReference type="ARBA" id="ARBA00023316"/>
    </source>
</evidence>
<proteinExistence type="inferred from homology"/>
<evidence type="ECO:0000256" key="16">
    <source>
        <dbReference type="PROSITE-ProRule" id="PRU00409"/>
    </source>
</evidence>
<dbReference type="PROSITE" id="PS50975">
    <property type="entry name" value="ATP_GRASP"/>
    <property type="match status" value="1"/>
</dbReference>
<dbReference type="Gene3D" id="3.40.50.20">
    <property type="match status" value="1"/>
</dbReference>
<evidence type="ECO:0000256" key="4">
    <source>
        <dbReference type="ARBA" id="ARBA00012216"/>
    </source>
</evidence>
<evidence type="ECO:0000256" key="8">
    <source>
        <dbReference type="ARBA" id="ARBA00022840"/>
    </source>
</evidence>
<dbReference type="PIRSF" id="PIRSF039102">
    <property type="entry name" value="Ddl/VanB"/>
    <property type="match status" value="1"/>
</dbReference>
<keyword evidence="7 16" id="KW-0547">Nucleotide-binding</keyword>
<dbReference type="GO" id="GO:0009252">
    <property type="term" value="P:peptidoglycan biosynthetic process"/>
    <property type="evidence" value="ECO:0007669"/>
    <property type="project" value="UniProtKB-UniRule"/>
</dbReference>
<evidence type="ECO:0000259" key="17">
    <source>
        <dbReference type="PROSITE" id="PS50975"/>
    </source>
</evidence>
<feature type="active site" evidence="14">
    <location>
        <position position="8"/>
    </location>
</feature>
<evidence type="ECO:0000256" key="1">
    <source>
        <dbReference type="ARBA" id="ARBA00001936"/>
    </source>
</evidence>
<dbReference type="GO" id="GO:0005737">
    <property type="term" value="C:cytoplasm"/>
    <property type="evidence" value="ECO:0007669"/>
    <property type="project" value="UniProtKB-SubCell"/>
</dbReference>
<dbReference type="PROSITE" id="PS00844">
    <property type="entry name" value="DALA_DALA_LIGASE_2"/>
    <property type="match status" value="1"/>
</dbReference>
<name>E1YFH6_9BACT</name>
<feature type="binding site" evidence="15">
    <location>
        <position position="263"/>
    </location>
    <ligand>
        <name>Mg(2+)</name>
        <dbReference type="ChEBI" id="CHEBI:18420"/>
        <label>1</label>
    </ligand>
</feature>
<keyword evidence="6 13" id="KW-0436">Ligase</keyword>
<dbReference type="Gene3D" id="3.30.470.20">
    <property type="entry name" value="ATP-grasp fold, B domain"/>
    <property type="match status" value="1"/>
</dbReference>
<dbReference type="SUPFAM" id="SSF56059">
    <property type="entry name" value="Glutathione synthetase ATP-binding domain-like"/>
    <property type="match status" value="1"/>
</dbReference>
<comment type="function">
    <text evidence="13">Cell wall formation.</text>
</comment>
<evidence type="ECO:0000313" key="18">
    <source>
        <dbReference type="EMBL" id="CBX29320.1"/>
    </source>
</evidence>
<evidence type="ECO:0000256" key="9">
    <source>
        <dbReference type="ARBA" id="ARBA00022960"/>
    </source>
</evidence>
<dbReference type="GO" id="GO:0008360">
    <property type="term" value="P:regulation of cell shape"/>
    <property type="evidence" value="ECO:0007669"/>
    <property type="project" value="UniProtKB-KW"/>
</dbReference>
<dbReference type="InterPro" id="IPR011127">
    <property type="entry name" value="Dala_Dala_lig_N"/>
</dbReference>
<keyword evidence="15" id="KW-0464">Manganese</keyword>
<keyword evidence="10 13" id="KW-0573">Peptidoglycan synthesis</keyword>
<dbReference type="GO" id="GO:0005524">
    <property type="term" value="F:ATP binding"/>
    <property type="evidence" value="ECO:0007669"/>
    <property type="project" value="UniProtKB-UniRule"/>
</dbReference>
<dbReference type="NCBIfam" id="NF002528">
    <property type="entry name" value="PRK01966.1-4"/>
    <property type="match status" value="1"/>
</dbReference>
<dbReference type="EMBL" id="FR695872">
    <property type="protein sequence ID" value="CBX29320.1"/>
    <property type="molecule type" value="Genomic_DNA"/>
</dbReference>